<dbReference type="EMBL" id="JAMKFB020000020">
    <property type="protein sequence ID" value="KAL0164177.1"/>
    <property type="molecule type" value="Genomic_DNA"/>
</dbReference>
<dbReference type="AlphaFoldDB" id="A0ABD0NQP5"/>
<name>A0ABD0NQP5_CIRMR</name>
<accession>A0ABD0NQP5</accession>
<organism evidence="1 2">
    <name type="scientific">Cirrhinus mrigala</name>
    <name type="common">Mrigala</name>
    <dbReference type="NCBI Taxonomy" id="683832"/>
    <lineage>
        <taxon>Eukaryota</taxon>
        <taxon>Metazoa</taxon>
        <taxon>Chordata</taxon>
        <taxon>Craniata</taxon>
        <taxon>Vertebrata</taxon>
        <taxon>Euteleostomi</taxon>
        <taxon>Actinopterygii</taxon>
        <taxon>Neopterygii</taxon>
        <taxon>Teleostei</taxon>
        <taxon>Ostariophysi</taxon>
        <taxon>Cypriniformes</taxon>
        <taxon>Cyprinidae</taxon>
        <taxon>Labeoninae</taxon>
        <taxon>Labeonini</taxon>
        <taxon>Cirrhinus</taxon>
    </lineage>
</organism>
<protein>
    <submittedName>
        <fullName evidence="1">Uncharacterized protein</fullName>
    </submittedName>
</protein>
<gene>
    <name evidence="1" type="ORF">M9458_039930</name>
</gene>
<evidence type="ECO:0000313" key="2">
    <source>
        <dbReference type="Proteomes" id="UP001529510"/>
    </source>
</evidence>
<dbReference type="Proteomes" id="UP001529510">
    <property type="component" value="Unassembled WGS sequence"/>
</dbReference>
<sequence length="56" mass="6591">KLRNRTSFSAGMVQNSPGTRVNRYIGRLIEARQTESETADLNYITLTYRSREREQR</sequence>
<comment type="caution">
    <text evidence="1">The sequence shown here is derived from an EMBL/GenBank/DDBJ whole genome shotgun (WGS) entry which is preliminary data.</text>
</comment>
<reference evidence="1 2" key="1">
    <citation type="submission" date="2024-05" db="EMBL/GenBank/DDBJ databases">
        <title>Genome sequencing and assembly of Indian major carp, Cirrhinus mrigala (Hamilton, 1822).</title>
        <authorList>
            <person name="Mohindra V."/>
            <person name="Chowdhury L.M."/>
            <person name="Lal K."/>
            <person name="Jena J.K."/>
        </authorList>
    </citation>
    <scope>NUCLEOTIDE SEQUENCE [LARGE SCALE GENOMIC DNA]</scope>
    <source>
        <strain evidence="1">CM1030</strain>
        <tissue evidence="1">Blood</tissue>
    </source>
</reference>
<feature type="non-terminal residue" evidence="1">
    <location>
        <position position="1"/>
    </location>
</feature>
<evidence type="ECO:0000313" key="1">
    <source>
        <dbReference type="EMBL" id="KAL0164177.1"/>
    </source>
</evidence>
<proteinExistence type="predicted"/>
<feature type="non-terminal residue" evidence="1">
    <location>
        <position position="56"/>
    </location>
</feature>
<keyword evidence="2" id="KW-1185">Reference proteome</keyword>